<dbReference type="CDD" id="cd00065">
    <property type="entry name" value="FYVE_like_SF"/>
    <property type="match status" value="1"/>
</dbReference>
<dbReference type="InterPro" id="IPR011011">
    <property type="entry name" value="Znf_FYVE_PHD"/>
</dbReference>
<dbReference type="InterPro" id="IPR023393">
    <property type="entry name" value="START-like_dom_sf"/>
</dbReference>
<accession>A0A8K1C9Y6</accession>
<evidence type="ECO:0000313" key="3">
    <source>
        <dbReference type="Proteomes" id="UP000794436"/>
    </source>
</evidence>
<comment type="caution">
    <text evidence="2">The sequence shown here is derived from an EMBL/GenBank/DDBJ whole genome shotgun (WGS) entry which is preliminary data.</text>
</comment>
<dbReference type="AlphaFoldDB" id="A0A8K1C9Y6"/>
<dbReference type="PANTHER" id="PTHR13510">
    <property type="entry name" value="FYVE-FINGER-CONTAINING RAB5 EFFECTOR PROTEIN RABENOSYN-5-RELATED"/>
    <property type="match status" value="1"/>
</dbReference>
<evidence type="ECO:0000313" key="2">
    <source>
        <dbReference type="EMBL" id="TMW59179.1"/>
    </source>
</evidence>
<protein>
    <recommendedName>
        <fullName evidence="4">FYVE-type domain-containing protein</fullName>
    </recommendedName>
</protein>
<evidence type="ECO:0000256" key="1">
    <source>
        <dbReference type="SAM" id="MobiDB-lite"/>
    </source>
</evidence>
<feature type="compositionally biased region" description="Polar residues" evidence="1">
    <location>
        <begin position="422"/>
        <end position="434"/>
    </location>
</feature>
<evidence type="ECO:0008006" key="4">
    <source>
        <dbReference type="Google" id="ProtNLM"/>
    </source>
</evidence>
<dbReference type="Gene3D" id="3.30.530.20">
    <property type="match status" value="1"/>
</dbReference>
<feature type="region of interest" description="Disordered" evidence="1">
    <location>
        <begin position="376"/>
        <end position="439"/>
    </location>
</feature>
<name>A0A8K1C9Y6_PYTOL</name>
<keyword evidence="3" id="KW-1185">Reference proteome</keyword>
<dbReference type="SUPFAM" id="SSF55961">
    <property type="entry name" value="Bet v1-like"/>
    <property type="match status" value="1"/>
</dbReference>
<dbReference type="OrthoDB" id="98034at2759"/>
<dbReference type="PANTHER" id="PTHR13510:SF44">
    <property type="entry name" value="RABENOSYN-5"/>
    <property type="match status" value="1"/>
</dbReference>
<proteinExistence type="predicted"/>
<dbReference type="InterPro" id="IPR052727">
    <property type="entry name" value="Rab4/Rab5_effector"/>
</dbReference>
<gene>
    <name evidence="2" type="ORF">Poli38472_007324</name>
</gene>
<sequence length="539" mass="60666">MKFPLSERPFAPLRLYPDQCREYKALVQNLLLETLQEYQGFVQHQHRQLSKTHWKEIKHRESLYVYRERVDPKDDVAMAAREAYSWSLPKLLTIGSMVGSLDDVMYGLVTPDNNAAKIRTSYMQDELLDQEILFAIEGPQSEDPFRFLGLKWSVRSYATALNPMASPRDSVYIEATGLHTLINGETVGYQVTSSVDIPQCGELKPLGIVRTRIASCSLFKQLGNGTVDVYMMSLVEPSGQLLDSSTLANSANSMLNCWTSVWCAQNKKLAWLAADAAEKWVQRGGGPERLVVTVDKDGNHCCGLCQKLYKMYHSVVTCQVCNLMVCSRCQIGRKISKVDKASEEVRQNPLVFCKNCIARSTKESARKIAQKEYTRERRGFVPLPDEPSEYSAPKPSPKPSREDVFLLTTRSSKKLRQRGHSIDTNSTTGSSLTDMGSLGPVRGLSLAESPEEEEEITTLAIQTVNEWDREHDSSFYLNSASSYASSYESAYTPRNASPPMDQQQQLWMQMNQLCLAAEQAYQITKQNANAMQGMSSFDR</sequence>
<dbReference type="Proteomes" id="UP000794436">
    <property type="component" value="Unassembled WGS sequence"/>
</dbReference>
<organism evidence="2 3">
    <name type="scientific">Pythium oligandrum</name>
    <name type="common">Mycoparasitic fungus</name>
    <dbReference type="NCBI Taxonomy" id="41045"/>
    <lineage>
        <taxon>Eukaryota</taxon>
        <taxon>Sar</taxon>
        <taxon>Stramenopiles</taxon>
        <taxon>Oomycota</taxon>
        <taxon>Peronosporomycetes</taxon>
        <taxon>Pythiales</taxon>
        <taxon>Pythiaceae</taxon>
        <taxon>Pythium</taxon>
    </lineage>
</organism>
<dbReference type="SUPFAM" id="SSF57903">
    <property type="entry name" value="FYVE/PHD zinc finger"/>
    <property type="match status" value="1"/>
</dbReference>
<reference evidence="2" key="1">
    <citation type="submission" date="2019-03" db="EMBL/GenBank/DDBJ databases">
        <title>Long read genome sequence of the mycoparasitic Pythium oligandrum ATCC 38472 isolated from sugarbeet rhizosphere.</title>
        <authorList>
            <person name="Gaulin E."/>
        </authorList>
    </citation>
    <scope>NUCLEOTIDE SEQUENCE</scope>
    <source>
        <strain evidence="2">ATCC 38472_TT</strain>
    </source>
</reference>
<dbReference type="EMBL" id="SPLM01000110">
    <property type="protein sequence ID" value="TMW59179.1"/>
    <property type="molecule type" value="Genomic_DNA"/>
</dbReference>